<dbReference type="SUPFAM" id="SSF69055">
    <property type="entry name" value="1-deoxy-D-xylulose-5-phosphate reductoisomerase, C-terminal domain"/>
    <property type="match status" value="1"/>
</dbReference>
<evidence type="ECO:0000256" key="7">
    <source>
        <dbReference type="ARBA" id="ARBA00023229"/>
    </source>
</evidence>
<dbReference type="EC" id="1.1.1.267" evidence="9"/>
<comment type="pathway">
    <text evidence="1 9">Isoprenoid biosynthesis; isopentenyl diphosphate biosynthesis via DXP pathway; isopentenyl diphosphate from 1-deoxy-D-xylulose 5-phosphate: step 1/6.</text>
</comment>
<dbReference type="GO" id="GO:0051484">
    <property type="term" value="P:isopentenyl diphosphate biosynthetic process, methylerythritol 4-phosphate pathway involved in terpenoid biosynthetic process"/>
    <property type="evidence" value="ECO:0007669"/>
    <property type="project" value="TreeGrafter"/>
</dbReference>
<accession>A0A1C2FXT6</accession>
<comment type="caution">
    <text evidence="10">The sequence shown here is derived from an EMBL/GenBank/DDBJ whole genome shotgun (WGS) entry which is preliminary data.</text>
</comment>
<feature type="binding site" evidence="9">
    <location>
        <position position="22"/>
    </location>
    <ligand>
        <name>NADPH</name>
        <dbReference type="ChEBI" id="CHEBI:57783"/>
    </ligand>
</feature>
<dbReference type="GO" id="GO:0016853">
    <property type="term" value="F:isomerase activity"/>
    <property type="evidence" value="ECO:0007669"/>
    <property type="project" value="UniProtKB-KW"/>
</dbReference>
<feature type="binding site" evidence="9">
    <location>
        <position position="234"/>
    </location>
    <ligand>
        <name>Mn(2+)</name>
        <dbReference type="ChEBI" id="CHEBI:29035"/>
    </ligand>
</feature>
<dbReference type="Pfam" id="PF02670">
    <property type="entry name" value="DXP_reductoisom"/>
    <property type="match status" value="1"/>
</dbReference>
<evidence type="ECO:0000256" key="5">
    <source>
        <dbReference type="ARBA" id="ARBA00023002"/>
    </source>
</evidence>
<feature type="binding site" evidence="9">
    <location>
        <position position="234"/>
    </location>
    <ligand>
        <name>1-deoxy-D-xylulose 5-phosphate</name>
        <dbReference type="ChEBI" id="CHEBI:57792"/>
    </ligand>
</feature>
<dbReference type="GO" id="GO:0030145">
    <property type="term" value="F:manganese ion binding"/>
    <property type="evidence" value="ECO:0007669"/>
    <property type="project" value="TreeGrafter"/>
</dbReference>
<reference evidence="10 11" key="1">
    <citation type="submission" date="2018-02" db="EMBL/GenBank/DDBJ databases">
        <title>Insights into the biology of acidophilic members of the Acidiferrobacteraceae family derived from comparative genomic analyses.</title>
        <authorList>
            <person name="Issotta F."/>
            <person name="Thyssen C."/>
            <person name="Mena C."/>
            <person name="Moya A."/>
            <person name="Bellenberg S."/>
            <person name="Sproer C."/>
            <person name="Covarrubias P.C."/>
            <person name="Sand W."/>
            <person name="Quatrini R."/>
            <person name="Vera M."/>
        </authorList>
    </citation>
    <scope>NUCLEOTIDE SEQUENCE [LARGE SCALE GENOMIC DNA]</scope>
    <source>
        <strain evidence="11">m-1</strain>
    </source>
</reference>
<evidence type="ECO:0000256" key="1">
    <source>
        <dbReference type="ARBA" id="ARBA00005094"/>
    </source>
</evidence>
<comment type="function">
    <text evidence="9">Catalyzes the NADPH-dependent rearrangement and reduction of 1-deoxy-D-xylulose-5-phosphate (DXP) to 2-C-methyl-D-erythritol 4-phosphate (MEP).</text>
</comment>
<feature type="binding site" evidence="9">
    <location>
        <position position="231"/>
    </location>
    <ligand>
        <name>1-deoxy-D-xylulose 5-phosphate</name>
        <dbReference type="ChEBI" id="CHEBI:57792"/>
    </ligand>
</feature>
<feature type="binding site" evidence="9">
    <location>
        <position position="218"/>
    </location>
    <ligand>
        <name>NADPH</name>
        <dbReference type="ChEBI" id="CHEBI:57783"/>
    </ligand>
</feature>
<dbReference type="GO" id="GO:0070402">
    <property type="term" value="F:NADPH binding"/>
    <property type="evidence" value="ECO:0007669"/>
    <property type="project" value="InterPro"/>
</dbReference>
<dbReference type="InterPro" id="IPR003821">
    <property type="entry name" value="DXP_reductoisomerase"/>
</dbReference>
<dbReference type="InterPro" id="IPR026877">
    <property type="entry name" value="DXPR_C"/>
</dbReference>
<dbReference type="Pfam" id="PF08436">
    <property type="entry name" value="DXP_redisom_C"/>
    <property type="match status" value="1"/>
</dbReference>
<dbReference type="SUPFAM" id="SSF55347">
    <property type="entry name" value="Glyceraldehyde-3-phosphate dehydrogenase-like, C-terminal domain"/>
    <property type="match status" value="1"/>
</dbReference>
<feature type="binding site" evidence="9">
    <location>
        <position position="161"/>
    </location>
    <ligand>
        <name>1-deoxy-D-xylulose 5-phosphate</name>
        <dbReference type="ChEBI" id="CHEBI:57792"/>
    </ligand>
</feature>
<feature type="binding site" evidence="9">
    <location>
        <position position="225"/>
    </location>
    <ligand>
        <name>1-deoxy-D-xylulose 5-phosphate</name>
        <dbReference type="ChEBI" id="CHEBI:57792"/>
    </ligand>
</feature>
<dbReference type="PANTHER" id="PTHR30525:SF0">
    <property type="entry name" value="1-DEOXY-D-XYLULOSE 5-PHOSPHATE REDUCTOISOMERASE, CHLOROPLASTIC"/>
    <property type="match status" value="1"/>
</dbReference>
<sequence length="407" mass="43091">MRQEGHPGREAVQGLAVLGATGSIGISTLKVAELHPGRFRVVALSAYERAEELRALCQTWRPALAAIHAPETAHWLAQSLADTGTEVLAGPTALERIVCDPRVTTVVCGIVGAAGLKSAWAAVAAGKRVLFANKEPLVMSGHLLMALARQSGAQLLPLDSEHNAVFQCLPQPRAGLAGAGVRRIVLTCSGGPFRNTPASEFATITPEQACAHPRWSMGRKISVDSATLMNKGLELIEACRLFEAAPAQIDVVIHPQSIIHSLVEYVDGSTLAQLGNPDMRTPIAHALAFPDRIEAGVTRLDLAAVGRLDFEVPDEDRFPCLRLARAAAVAGASAPTVLNAANEIAVEAFLARELPFAAIPQVIESVLEARPVVPAESIEAILEEDRMARECAHRVIGGHRAKGVVAC</sequence>
<feature type="binding site" evidence="9">
    <location>
        <position position="212"/>
    </location>
    <ligand>
        <name>1-deoxy-D-xylulose 5-phosphate</name>
        <dbReference type="ChEBI" id="CHEBI:57792"/>
    </ligand>
</feature>
<dbReference type="NCBIfam" id="TIGR00243">
    <property type="entry name" value="Dxr"/>
    <property type="match status" value="1"/>
</dbReference>
<evidence type="ECO:0000256" key="9">
    <source>
        <dbReference type="HAMAP-Rule" id="MF_00183"/>
    </source>
</evidence>
<evidence type="ECO:0000256" key="4">
    <source>
        <dbReference type="ARBA" id="ARBA00022857"/>
    </source>
</evidence>
<keyword evidence="7 9" id="KW-0414">Isoprene biosynthesis</keyword>
<evidence type="ECO:0000256" key="2">
    <source>
        <dbReference type="ARBA" id="ARBA00006825"/>
    </source>
</evidence>
<evidence type="ECO:0000313" key="11">
    <source>
        <dbReference type="Proteomes" id="UP000253250"/>
    </source>
</evidence>
<dbReference type="Gene3D" id="1.10.1740.10">
    <property type="match status" value="1"/>
</dbReference>
<feature type="binding site" evidence="9">
    <location>
        <position position="161"/>
    </location>
    <ligand>
        <name>Mn(2+)</name>
        <dbReference type="ChEBI" id="CHEBI:29035"/>
    </ligand>
</feature>
<dbReference type="PIRSF" id="PIRSF006205">
    <property type="entry name" value="Dxp_reductismrs"/>
    <property type="match status" value="1"/>
</dbReference>
<organism evidence="10 11">
    <name type="scientific">Acidiferrobacter thiooxydans</name>
    <dbReference type="NCBI Taxonomy" id="163359"/>
    <lineage>
        <taxon>Bacteria</taxon>
        <taxon>Pseudomonadati</taxon>
        <taxon>Pseudomonadota</taxon>
        <taxon>Gammaproteobacteria</taxon>
        <taxon>Acidiferrobacterales</taxon>
        <taxon>Acidiferrobacteraceae</taxon>
        <taxon>Acidiferrobacter</taxon>
    </lineage>
</organism>
<dbReference type="Gene3D" id="3.40.50.720">
    <property type="entry name" value="NAD(P)-binding Rossmann-like Domain"/>
    <property type="match status" value="1"/>
</dbReference>
<evidence type="ECO:0000256" key="8">
    <source>
        <dbReference type="ARBA" id="ARBA00048543"/>
    </source>
</evidence>
<feature type="binding site" evidence="9">
    <location>
        <position position="24"/>
    </location>
    <ligand>
        <name>NADPH</name>
        <dbReference type="ChEBI" id="CHEBI:57783"/>
    </ligand>
</feature>
<protein>
    <recommendedName>
        <fullName evidence="9">1-deoxy-D-xylulose 5-phosphate reductoisomerase</fullName>
        <shortName evidence="9">DXP reductoisomerase</shortName>
        <ecNumber evidence="9">1.1.1.267</ecNumber>
    </recommendedName>
    <alternativeName>
        <fullName evidence="9">1-deoxyxylulose-5-phosphate reductoisomerase</fullName>
    </alternativeName>
    <alternativeName>
        <fullName evidence="9">2-C-methyl-D-erythritol 4-phosphate synthase</fullName>
    </alternativeName>
</protein>
<gene>
    <name evidence="9" type="primary">dxr</name>
    <name evidence="10" type="ORF">C4900_05710</name>
</gene>
<comment type="cofactor">
    <cofactor evidence="9">
        <name>Mg(2+)</name>
        <dbReference type="ChEBI" id="CHEBI:18420"/>
    </cofactor>
    <cofactor evidence="9">
        <name>Mn(2+)</name>
        <dbReference type="ChEBI" id="CHEBI:29035"/>
    </cofactor>
</comment>
<dbReference type="AlphaFoldDB" id="A0A1C2FXT6"/>
<dbReference type="FunFam" id="3.40.50.720:FF:000045">
    <property type="entry name" value="1-deoxy-D-xylulose 5-phosphate reductoisomerase"/>
    <property type="match status" value="1"/>
</dbReference>
<keyword evidence="10" id="KW-0413">Isomerase</keyword>
<evidence type="ECO:0000313" key="10">
    <source>
        <dbReference type="EMBL" id="RCN59210.1"/>
    </source>
</evidence>
<feature type="binding site" evidence="9">
    <location>
        <position position="160"/>
    </location>
    <ligand>
        <name>1-deoxy-D-xylulose 5-phosphate</name>
        <dbReference type="ChEBI" id="CHEBI:57792"/>
    </ligand>
</feature>
<dbReference type="Pfam" id="PF13288">
    <property type="entry name" value="DXPR_C"/>
    <property type="match status" value="1"/>
</dbReference>
<dbReference type="InterPro" id="IPR013512">
    <property type="entry name" value="DXP_reductoisomerase_N"/>
</dbReference>
<keyword evidence="3 9" id="KW-0479">Metal-binding</keyword>
<name>A0A1C2FXT6_9GAMM</name>
<dbReference type="SUPFAM" id="SSF51735">
    <property type="entry name" value="NAD(P)-binding Rossmann-fold domains"/>
    <property type="match status" value="1"/>
</dbReference>
<keyword evidence="6 9" id="KW-0464">Manganese</keyword>
<feature type="binding site" evidence="9">
    <location>
        <position position="159"/>
    </location>
    <ligand>
        <name>Mn(2+)</name>
        <dbReference type="ChEBI" id="CHEBI:29035"/>
    </ligand>
</feature>
<feature type="binding site" evidence="9">
    <location>
        <position position="133"/>
    </location>
    <ligand>
        <name>NADPH</name>
        <dbReference type="ChEBI" id="CHEBI:57783"/>
    </ligand>
</feature>
<evidence type="ECO:0000256" key="3">
    <source>
        <dbReference type="ARBA" id="ARBA00022723"/>
    </source>
</evidence>
<feature type="binding site" evidence="9">
    <location>
        <position position="135"/>
    </location>
    <ligand>
        <name>NADPH</name>
        <dbReference type="ChEBI" id="CHEBI:57783"/>
    </ligand>
</feature>
<comment type="catalytic activity">
    <reaction evidence="8">
        <text>2-C-methyl-D-erythritol 4-phosphate + NADP(+) = 1-deoxy-D-xylulose 5-phosphate + NADPH + H(+)</text>
        <dbReference type="Rhea" id="RHEA:13717"/>
        <dbReference type="ChEBI" id="CHEBI:15378"/>
        <dbReference type="ChEBI" id="CHEBI:57783"/>
        <dbReference type="ChEBI" id="CHEBI:57792"/>
        <dbReference type="ChEBI" id="CHEBI:58262"/>
        <dbReference type="ChEBI" id="CHEBI:58349"/>
        <dbReference type="EC" id="1.1.1.267"/>
    </reaction>
    <physiologicalReaction direction="right-to-left" evidence="8">
        <dbReference type="Rhea" id="RHEA:13719"/>
    </physiologicalReaction>
</comment>
<dbReference type="InterPro" id="IPR013644">
    <property type="entry name" value="DXP_reductoisomerase_C"/>
</dbReference>
<feature type="binding site" evidence="9">
    <location>
        <position position="134"/>
    </location>
    <ligand>
        <name>1-deoxy-D-xylulose 5-phosphate</name>
        <dbReference type="ChEBI" id="CHEBI:57792"/>
    </ligand>
</feature>
<dbReference type="PANTHER" id="PTHR30525">
    <property type="entry name" value="1-DEOXY-D-XYLULOSE 5-PHOSPHATE REDUCTOISOMERASE"/>
    <property type="match status" value="1"/>
</dbReference>
<dbReference type="InterPro" id="IPR036291">
    <property type="entry name" value="NAD(P)-bd_dom_sf"/>
</dbReference>
<comment type="similarity">
    <text evidence="2 9">Belongs to the DXR family.</text>
</comment>
<dbReference type="HAMAP" id="MF_00183">
    <property type="entry name" value="DXP_reductoisom"/>
    <property type="match status" value="1"/>
</dbReference>
<comment type="caution">
    <text evidence="9">Lacks conserved residue(s) required for the propagation of feature annotation.</text>
</comment>
<keyword evidence="9" id="KW-0460">Magnesium</keyword>
<dbReference type="RefSeq" id="WP_065972152.1">
    <property type="nucleotide sequence ID" value="NZ_CP080624.1"/>
</dbReference>
<dbReference type="EMBL" id="PSYR01000001">
    <property type="protein sequence ID" value="RCN59210.1"/>
    <property type="molecule type" value="Genomic_DNA"/>
</dbReference>
<feature type="binding site" evidence="9">
    <location>
        <position position="21"/>
    </location>
    <ligand>
        <name>NADPH</name>
        <dbReference type="ChEBI" id="CHEBI:57783"/>
    </ligand>
</feature>
<dbReference type="InterPro" id="IPR036169">
    <property type="entry name" value="DXPR_C_sf"/>
</dbReference>
<feature type="binding site" evidence="9">
    <location>
        <position position="23"/>
    </location>
    <ligand>
        <name>NADPH</name>
        <dbReference type="ChEBI" id="CHEBI:57783"/>
    </ligand>
</feature>
<proteinExistence type="inferred from homology"/>
<feature type="binding site" evidence="9">
    <location>
        <position position="230"/>
    </location>
    <ligand>
        <name>1-deoxy-D-xylulose 5-phosphate</name>
        <dbReference type="ChEBI" id="CHEBI:57792"/>
    </ligand>
</feature>
<dbReference type="OrthoDB" id="9806546at2"/>
<keyword evidence="4 9" id="KW-0521">NADP</keyword>
<dbReference type="STRING" id="163359.A9R16_04605"/>
<dbReference type="UniPathway" id="UPA00056">
    <property type="reaction ID" value="UER00092"/>
</dbReference>
<dbReference type="GO" id="GO:0030604">
    <property type="term" value="F:1-deoxy-D-xylulose-5-phosphate reductoisomerase activity"/>
    <property type="evidence" value="ECO:0007669"/>
    <property type="project" value="UniProtKB-UniRule"/>
</dbReference>
<feature type="binding site" evidence="9">
    <location>
        <position position="189"/>
    </location>
    <ligand>
        <name>1-deoxy-D-xylulose 5-phosphate</name>
        <dbReference type="ChEBI" id="CHEBI:57792"/>
    </ligand>
</feature>
<evidence type="ECO:0000256" key="6">
    <source>
        <dbReference type="ARBA" id="ARBA00023211"/>
    </source>
</evidence>
<keyword evidence="11" id="KW-1185">Reference proteome</keyword>
<keyword evidence="5 9" id="KW-0560">Oxidoreductase</keyword>
<dbReference type="Proteomes" id="UP000253250">
    <property type="component" value="Unassembled WGS sequence"/>
</dbReference>